<dbReference type="EMBL" id="CAJJDM010000112">
    <property type="protein sequence ID" value="CAD8099155.1"/>
    <property type="molecule type" value="Genomic_DNA"/>
</dbReference>
<gene>
    <name evidence="1" type="ORF">PPRIM_AZ9-3.1.T1090005</name>
</gene>
<comment type="caution">
    <text evidence="1">The sequence shown here is derived from an EMBL/GenBank/DDBJ whole genome shotgun (WGS) entry which is preliminary data.</text>
</comment>
<reference evidence="1" key="1">
    <citation type="submission" date="2021-01" db="EMBL/GenBank/DDBJ databases">
        <authorList>
            <consortium name="Genoscope - CEA"/>
            <person name="William W."/>
        </authorList>
    </citation>
    <scope>NUCLEOTIDE SEQUENCE</scope>
</reference>
<keyword evidence="2" id="KW-1185">Reference proteome</keyword>
<evidence type="ECO:0000313" key="2">
    <source>
        <dbReference type="Proteomes" id="UP000688137"/>
    </source>
</evidence>
<accession>A0A8S1P845</accession>
<protein>
    <submittedName>
        <fullName evidence="1">Uncharacterized protein</fullName>
    </submittedName>
</protein>
<dbReference type="Proteomes" id="UP000688137">
    <property type="component" value="Unassembled WGS sequence"/>
</dbReference>
<organism evidence="1 2">
    <name type="scientific">Paramecium primaurelia</name>
    <dbReference type="NCBI Taxonomy" id="5886"/>
    <lineage>
        <taxon>Eukaryota</taxon>
        <taxon>Sar</taxon>
        <taxon>Alveolata</taxon>
        <taxon>Ciliophora</taxon>
        <taxon>Intramacronucleata</taxon>
        <taxon>Oligohymenophorea</taxon>
        <taxon>Peniculida</taxon>
        <taxon>Parameciidae</taxon>
        <taxon>Paramecium</taxon>
    </lineage>
</organism>
<name>A0A8S1P845_PARPR</name>
<evidence type="ECO:0000313" key="1">
    <source>
        <dbReference type="EMBL" id="CAD8099155.1"/>
    </source>
</evidence>
<dbReference type="AlphaFoldDB" id="A0A8S1P845"/>
<sequence length="113" mass="13635">MNYNSYQSQKPYSRIQQQTYNNNKILLYVEQVLQKSRINYNKQSNYNQTLKLIQISKISIPTLKIKASSIHLKQYNKNIKSIRNKKLHLIKLFPFINHNKIQTNSQQFHQFHL</sequence>
<proteinExistence type="predicted"/>